<name>A0ABW8I6I6_9BACI</name>
<proteinExistence type="predicted"/>
<evidence type="ECO:0000256" key="1">
    <source>
        <dbReference type="SAM" id="Phobius"/>
    </source>
</evidence>
<reference evidence="2 3" key="1">
    <citation type="submission" date="2023-07" db="EMBL/GenBank/DDBJ databases">
        <title>Bacillus lucianemedeirus sp. nov, a new species isolated from an immunobiological production facility.</title>
        <authorList>
            <person name="Costa L.V."/>
            <person name="Miranda R.V.S.L."/>
            <person name="Brandao M.L.L."/>
            <person name="Reis C.M.F."/>
            <person name="Frazao A.M."/>
            <person name="Cruz F.V."/>
            <person name="Baio P.V.P."/>
            <person name="Veras J.F.C."/>
            <person name="Ramos J.N."/>
            <person name="Vieira V."/>
        </authorList>
    </citation>
    <scope>NUCLEOTIDE SEQUENCE [LARGE SCALE GENOMIC DNA]</scope>
    <source>
        <strain evidence="2 3">B190/17</strain>
    </source>
</reference>
<keyword evidence="1" id="KW-0812">Transmembrane</keyword>
<gene>
    <name evidence="2" type="ORF">QYG89_05320</name>
</gene>
<protein>
    <submittedName>
        <fullName evidence="2">Uncharacterized protein</fullName>
    </submittedName>
</protein>
<organism evidence="2 3">
    <name type="scientific">Bacillus lumedeiriae</name>
    <dbReference type="NCBI Taxonomy" id="3058829"/>
    <lineage>
        <taxon>Bacteria</taxon>
        <taxon>Bacillati</taxon>
        <taxon>Bacillota</taxon>
        <taxon>Bacilli</taxon>
        <taxon>Bacillales</taxon>
        <taxon>Bacillaceae</taxon>
        <taxon>Bacillus</taxon>
    </lineage>
</organism>
<evidence type="ECO:0000313" key="3">
    <source>
        <dbReference type="Proteomes" id="UP001619911"/>
    </source>
</evidence>
<dbReference type="RefSeq" id="WP_404315319.1">
    <property type="nucleotide sequence ID" value="NZ_JAUIYO010000002.1"/>
</dbReference>
<keyword evidence="1" id="KW-1133">Transmembrane helix</keyword>
<dbReference type="Proteomes" id="UP001619911">
    <property type="component" value="Unassembled WGS sequence"/>
</dbReference>
<dbReference type="EMBL" id="JAUIYO010000002">
    <property type="protein sequence ID" value="MFK2825107.1"/>
    <property type="molecule type" value="Genomic_DNA"/>
</dbReference>
<evidence type="ECO:0000313" key="2">
    <source>
        <dbReference type="EMBL" id="MFK2825107.1"/>
    </source>
</evidence>
<sequence length="46" mass="5117">MENALLPFPIGKIILMTSVSFAALLIRAEGERLQRKSTGGEQSQWK</sequence>
<keyword evidence="1" id="KW-0472">Membrane</keyword>
<feature type="transmembrane region" description="Helical" evidence="1">
    <location>
        <begin position="6"/>
        <end position="26"/>
    </location>
</feature>
<accession>A0ABW8I6I6</accession>
<keyword evidence="3" id="KW-1185">Reference proteome</keyword>
<comment type="caution">
    <text evidence="2">The sequence shown here is derived from an EMBL/GenBank/DDBJ whole genome shotgun (WGS) entry which is preliminary data.</text>
</comment>